<organism evidence="2 3">
    <name type="scientific">Corallococcus soli</name>
    <dbReference type="NCBI Taxonomy" id="2710757"/>
    <lineage>
        <taxon>Bacteria</taxon>
        <taxon>Pseudomonadati</taxon>
        <taxon>Myxococcota</taxon>
        <taxon>Myxococcia</taxon>
        <taxon>Myxococcales</taxon>
        <taxon>Cystobacterineae</taxon>
        <taxon>Myxococcaceae</taxon>
        <taxon>Corallococcus</taxon>
    </lineage>
</organism>
<comment type="caution">
    <text evidence="2">The sequence shown here is derived from an EMBL/GenBank/DDBJ whole genome shotgun (WGS) entry which is preliminary data.</text>
</comment>
<keyword evidence="3" id="KW-1185">Reference proteome</keyword>
<evidence type="ECO:0000256" key="1">
    <source>
        <dbReference type="SAM" id="MobiDB-lite"/>
    </source>
</evidence>
<dbReference type="Proteomes" id="UP001516472">
    <property type="component" value="Unassembled WGS sequence"/>
</dbReference>
<evidence type="ECO:0000313" key="3">
    <source>
        <dbReference type="Proteomes" id="UP001516472"/>
    </source>
</evidence>
<feature type="region of interest" description="Disordered" evidence="1">
    <location>
        <begin position="74"/>
        <end position="152"/>
    </location>
</feature>
<evidence type="ECO:0008006" key="4">
    <source>
        <dbReference type="Google" id="ProtNLM"/>
    </source>
</evidence>
<protein>
    <recommendedName>
        <fullName evidence="4">Histone</fullName>
    </recommendedName>
</protein>
<feature type="compositionally biased region" description="Low complexity" evidence="1">
    <location>
        <begin position="130"/>
        <end position="140"/>
    </location>
</feature>
<reference evidence="2 3" key="1">
    <citation type="submission" date="2020-02" db="EMBL/GenBank/DDBJ databases">
        <authorList>
            <person name="Babadi Z.K."/>
            <person name="Risdian C."/>
            <person name="Ebrahimipour G.H."/>
            <person name="Wink J."/>
        </authorList>
    </citation>
    <scope>NUCLEOTIDE SEQUENCE [LARGE SCALE GENOMIC DNA]</scope>
    <source>
        <strain evidence="2 3">ZKHCc1 1396</strain>
    </source>
</reference>
<feature type="compositionally biased region" description="Low complexity" evidence="1">
    <location>
        <begin position="78"/>
        <end position="107"/>
    </location>
</feature>
<sequence length="152" mass="15550">MATSKRGLVEQVKRAVTRVGTRGARALVETALGTASATVRTVDSLQAKLGRKKAAPASRRNATTVRKLEVAKATPAMPKAVSPARKAAAPARKAAAPARKAAAPARKAVVRKTGSKVVAAPAAAKRRTASKGTAAKKSAGPARKAAKTSRRK</sequence>
<dbReference type="RefSeq" id="WP_193429326.1">
    <property type="nucleotide sequence ID" value="NZ_CBCSIP010000044.1"/>
</dbReference>
<accession>A0ABR9PW15</accession>
<gene>
    <name evidence="2" type="ORF">G4177_28585</name>
</gene>
<evidence type="ECO:0000313" key="2">
    <source>
        <dbReference type="EMBL" id="MBE4752126.1"/>
    </source>
</evidence>
<name>A0ABR9PW15_9BACT</name>
<dbReference type="EMBL" id="JAAIYO010000011">
    <property type="protein sequence ID" value="MBE4752126.1"/>
    <property type="molecule type" value="Genomic_DNA"/>
</dbReference>
<proteinExistence type="predicted"/>